<evidence type="ECO:0000256" key="1">
    <source>
        <dbReference type="SAM" id="MobiDB-lite"/>
    </source>
</evidence>
<proteinExistence type="predicted"/>
<dbReference type="AlphaFoldDB" id="A0A9W9WTF9"/>
<protein>
    <submittedName>
        <fullName evidence="2">Uncharacterized protein</fullName>
    </submittedName>
</protein>
<gene>
    <name evidence="2" type="ORF">N7539_008245</name>
</gene>
<keyword evidence="3" id="KW-1185">Reference proteome</keyword>
<sequence>MVRPGPPRVRERERGQASVNQKRRDDDASINFRRFKSGLRRPTFAPLDGGEEPPKQGRNGCAGTGHGLSKKKRLQGADLPGAIGFYSTIEDQRMLIGAEEQSSDATVVGKQC</sequence>
<dbReference type="EMBL" id="JAPWDQ010000012">
    <property type="protein sequence ID" value="KAJ5475179.1"/>
    <property type="molecule type" value="Genomic_DNA"/>
</dbReference>
<name>A0A9W9WTF9_9EURO</name>
<reference evidence="2" key="2">
    <citation type="journal article" date="2023" name="IMA Fungus">
        <title>Comparative genomic study of the Penicillium genus elucidates a diverse pangenome and 15 lateral gene transfer events.</title>
        <authorList>
            <person name="Petersen C."/>
            <person name="Sorensen T."/>
            <person name="Nielsen M.R."/>
            <person name="Sondergaard T.E."/>
            <person name="Sorensen J.L."/>
            <person name="Fitzpatrick D.A."/>
            <person name="Frisvad J.C."/>
            <person name="Nielsen K.L."/>
        </authorList>
    </citation>
    <scope>NUCLEOTIDE SEQUENCE</scope>
    <source>
        <strain evidence="2">IBT 30728</strain>
    </source>
</reference>
<organism evidence="2 3">
    <name type="scientific">Penicillium diatomitis</name>
    <dbReference type="NCBI Taxonomy" id="2819901"/>
    <lineage>
        <taxon>Eukaryota</taxon>
        <taxon>Fungi</taxon>
        <taxon>Dikarya</taxon>
        <taxon>Ascomycota</taxon>
        <taxon>Pezizomycotina</taxon>
        <taxon>Eurotiomycetes</taxon>
        <taxon>Eurotiomycetidae</taxon>
        <taxon>Eurotiales</taxon>
        <taxon>Aspergillaceae</taxon>
        <taxon>Penicillium</taxon>
    </lineage>
</organism>
<reference evidence="2" key="1">
    <citation type="submission" date="2022-12" db="EMBL/GenBank/DDBJ databases">
        <authorList>
            <person name="Petersen C."/>
        </authorList>
    </citation>
    <scope>NUCLEOTIDE SEQUENCE</scope>
    <source>
        <strain evidence="2">IBT 30728</strain>
    </source>
</reference>
<comment type="caution">
    <text evidence="2">The sequence shown here is derived from an EMBL/GenBank/DDBJ whole genome shotgun (WGS) entry which is preliminary data.</text>
</comment>
<dbReference type="Proteomes" id="UP001148312">
    <property type="component" value="Unassembled WGS sequence"/>
</dbReference>
<dbReference type="GeneID" id="81628095"/>
<evidence type="ECO:0000313" key="2">
    <source>
        <dbReference type="EMBL" id="KAJ5475179.1"/>
    </source>
</evidence>
<dbReference type="RefSeq" id="XP_056786937.1">
    <property type="nucleotide sequence ID" value="XM_056937845.1"/>
</dbReference>
<evidence type="ECO:0000313" key="3">
    <source>
        <dbReference type="Proteomes" id="UP001148312"/>
    </source>
</evidence>
<accession>A0A9W9WTF9</accession>
<feature type="region of interest" description="Disordered" evidence="1">
    <location>
        <begin position="1"/>
        <end position="77"/>
    </location>
</feature>